<dbReference type="GO" id="GO:0005886">
    <property type="term" value="C:plasma membrane"/>
    <property type="evidence" value="ECO:0007669"/>
    <property type="project" value="UniProtKB-SubCell"/>
</dbReference>
<dbReference type="InterPro" id="IPR035906">
    <property type="entry name" value="MetI-like_sf"/>
</dbReference>
<comment type="caution">
    <text evidence="9">The sequence shown here is derived from an EMBL/GenBank/DDBJ whole genome shotgun (WGS) entry which is preliminary data.</text>
</comment>
<feature type="transmembrane region" description="Helical" evidence="7">
    <location>
        <begin position="12"/>
        <end position="35"/>
    </location>
</feature>
<comment type="similarity">
    <text evidence="7">Belongs to the binding-protein-dependent transport system permease family.</text>
</comment>
<feature type="transmembrane region" description="Helical" evidence="7">
    <location>
        <begin position="144"/>
        <end position="162"/>
    </location>
</feature>
<evidence type="ECO:0000313" key="9">
    <source>
        <dbReference type="EMBL" id="TBL70744.1"/>
    </source>
</evidence>
<dbReference type="InterPro" id="IPR000515">
    <property type="entry name" value="MetI-like"/>
</dbReference>
<evidence type="ECO:0000256" key="5">
    <source>
        <dbReference type="ARBA" id="ARBA00022989"/>
    </source>
</evidence>
<dbReference type="Gene3D" id="1.10.3720.10">
    <property type="entry name" value="MetI-like"/>
    <property type="match status" value="1"/>
</dbReference>
<dbReference type="CDD" id="cd06261">
    <property type="entry name" value="TM_PBP2"/>
    <property type="match status" value="1"/>
</dbReference>
<evidence type="ECO:0000256" key="2">
    <source>
        <dbReference type="ARBA" id="ARBA00022448"/>
    </source>
</evidence>
<feature type="transmembrane region" description="Helical" evidence="7">
    <location>
        <begin position="257"/>
        <end position="276"/>
    </location>
</feature>
<keyword evidence="5 7" id="KW-1133">Transmembrane helix</keyword>
<gene>
    <name evidence="9" type="ORF">EYB31_32495</name>
</gene>
<name>A0A4Q9DIU6_9BACL</name>
<dbReference type="Proteomes" id="UP000293142">
    <property type="component" value="Unassembled WGS sequence"/>
</dbReference>
<keyword evidence="10" id="KW-1185">Reference proteome</keyword>
<sequence>MLESKTLSHRMADGVIIAVLSICSFLMLLPFIFILSGSFVSSEELLVRKFVIIPHHFSFEAYQFIFASKTIYHSLLISILITVVGTFINVLLTALMAYPLSRPTLLYRKQLMLLVVFTMLFSGGMIPTYLIVKSLGLLNTYWSLWLPTAISAFNLILLKSFFQQMPDGIEEAAKIDGCNELQTLLKIIMPLSMPAIATFSLFYAVGHWNNYFHALLYINDADKWPIQVWLRQIVILSNGGFSDSAASSEAVIPPGTIKYAIIVVATIPVMIVYPFLQKHFAKGVMLGSVKG</sequence>
<evidence type="ECO:0000313" key="10">
    <source>
        <dbReference type="Proteomes" id="UP000293142"/>
    </source>
</evidence>
<feature type="transmembrane region" description="Helical" evidence="7">
    <location>
        <begin position="111"/>
        <end position="132"/>
    </location>
</feature>
<feature type="domain" description="ABC transmembrane type-1" evidence="8">
    <location>
        <begin position="75"/>
        <end position="273"/>
    </location>
</feature>
<keyword evidence="4 7" id="KW-0812">Transmembrane</keyword>
<reference evidence="9 10" key="1">
    <citation type="submission" date="2019-02" db="EMBL/GenBank/DDBJ databases">
        <title>Paenibacillus sp. nov., isolated from surface-sterilized tissue of Thalictrum simplex L.</title>
        <authorList>
            <person name="Tuo L."/>
        </authorList>
    </citation>
    <scope>NUCLEOTIDE SEQUENCE [LARGE SCALE GENOMIC DNA]</scope>
    <source>
        <strain evidence="9 10">N2SHLJ1</strain>
    </source>
</reference>
<dbReference type="PANTHER" id="PTHR43744">
    <property type="entry name" value="ABC TRANSPORTER PERMEASE PROTEIN MG189-RELATED-RELATED"/>
    <property type="match status" value="1"/>
</dbReference>
<organism evidence="9 10">
    <name type="scientific">Paenibacillus thalictri</name>
    <dbReference type="NCBI Taxonomy" id="2527873"/>
    <lineage>
        <taxon>Bacteria</taxon>
        <taxon>Bacillati</taxon>
        <taxon>Bacillota</taxon>
        <taxon>Bacilli</taxon>
        <taxon>Bacillales</taxon>
        <taxon>Paenibacillaceae</taxon>
        <taxon>Paenibacillus</taxon>
    </lineage>
</organism>
<protein>
    <submittedName>
        <fullName evidence="9">Carbohydrate ABC transporter permease</fullName>
    </submittedName>
</protein>
<evidence type="ECO:0000256" key="6">
    <source>
        <dbReference type="ARBA" id="ARBA00023136"/>
    </source>
</evidence>
<evidence type="ECO:0000256" key="7">
    <source>
        <dbReference type="RuleBase" id="RU363032"/>
    </source>
</evidence>
<dbReference type="PANTHER" id="PTHR43744:SF9">
    <property type="entry name" value="POLYGALACTURONAN_RHAMNOGALACTURONAN TRANSPORT SYSTEM PERMEASE PROTEIN YTCP"/>
    <property type="match status" value="1"/>
</dbReference>
<proteinExistence type="inferred from homology"/>
<dbReference type="OrthoDB" id="9810086at2"/>
<dbReference type="GO" id="GO:0055085">
    <property type="term" value="P:transmembrane transport"/>
    <property type="evidence" value="ECO:0007669"/>
    <property type="project" value="InterPro"/>
</dbReference>
<dbReference type="PROSITE" id="PS50928">
    <property type="entry name" value="ABC_TM1"/>
    <property type="match status" value="1"/>
</dbReference>
<dbReference type="EMBL" id="SIRE01000030">
    <property type="protein sequence ID" value="TBL70744.1"/>
    <property type="molecule type" value="Genomic_DNA"/>
</dbReference>
<keyword evidence="3" id="KW-1003">Cell membrane</keyword>
<accession>A0A4Q9DIU6</accession>
<keyword evidence="2 7" id="KW-0813">Transport</keyword>
<feature type="transmembrane region" description="Helical" evidence="7">
    <location>
        <begin position="71"/>
        <end position="99"/>
    </location>
</feature>
<dbReference type="Pfam" id="PF00528">
    <property type="entry name" value="BPD_transp_1"/>
    <property type="match status" value="1"/>
</dbReference>
<dbReference type="SUPFAM" id="SSF161098">
    <property type="entry name" value="MetI-like"/>
    <property type="match status" value="1"/>
</dbReference>
<evidence type="ECO:0000256" key="1">
    <source>
        <dbReference type="ARBA" id="ARBA00004651"/>
    </source>
</evidence>
<evidence type="ECO:0000259" key="8">
    <source>
        <dbReference type="PROSITE" id="PS50928"/>
    </source>
</evidence>
<dbReference type="AlphaFoldDB" id="A0A4Q9DIU6"/>
<dbReference type="RefSeq" id="WP_131017682.1">
    <property type="nucleotide sequence ID" value="NZ_SIRE01000030.1"/>
</dbReference>
<evidence type="ECO:0000256" key="3">
    <source>
        <dbReference type="ARBA" id="ARBA00022475"/>
    </source>
</evidence>
<keyword evidence="6 7" id="KW-0472">Membrane</keyword>
<evidence type="ECO:0000256" key="4">
    <source>
        <dbReference type="ARBA" id="ARBA00022692"/>
    </source>
</evidence>
<comment type="subcellular location">
    <subcellularLocation>
        <location evidence="1 7">Cell membrane</location>
        <topology evidence="1 7">Multi-pass membrane protein</topology>
    </subcellularLocation>
</comment>
<feature type="transmembrane region" description="Helical" evidence="7">
    <location>
        <begin position="183"/>
        <end position="205"/>
    </location>
</feature>